<dbReference type="SUPFAM" id="SSF53790">
    <property type="entry name" value="Tetrapyrrole methylase"/>
    <property type="match status" value="1"/>
</dbReference>
<dbReference type="GO" id="GO:0043819">
    <property type="term" value="F:precorrin-6A synthase (deacetylating) activity"/>
    <property type="evidence" value="ECO:0007669"/>
    <property type="project" value="UniProtKB-EC"/>
</dbReference>
<dbReference type="InterPro" id="IPR000878">
    <property type="entry name" value="4pyrrol_Mease"/>
</dbReference>
<name>A0ABS9RNL1_9GAMM</name>
<dbReference type="Proteomes" id="UP001202117">
    <property type="component" value="Unassembled WGS sequence"/>
</dbReference>
<dbReference type="PIRSF" id="PIRSF036525">
    <property type="entry name" value="CobF"/>
    <property type="match status" value="1"/>
</dbReference>
<dbReference type="Gene3D" id="3.40.1010.10">
    <property type="entry name" value="Cobalt-precorrin-4 Transmethylase, Domain 1"/>
    <property type="match status" value="1"/>
</dbReference>
<comment type="pathway">
    <text evidence="1">Cofactor biosynthesis; adenosylcobalamin biosynthesis.</text>
</comment>
<dbReference type="EMBL" id="JAKVPY010000001">
    <property type="protein sequence ID" value="MCH4561557.1"/>
    <property type="molecule type" value="Genomic_DNA"/>
</dbReference>
<comment type="caution">
    <text evidence="7">The sequence shown here is derived from an EMBL/GenBank/DDBJ whole genome shotgun (WGS) entry which is preliminary data.</text>
</comment>
<keyword evidence="2" id="KW-0169">Cobalamin biosynthesis</keyword>
<dbReference type="RefSeq" id="WP_240566545.1">
    <property type="nucleotide sequence ID" value="NZ_JAKVPY010000001.1"/>
</dbReference>
<organism evidence="7 8">
    <name type="scientific">Halomonas flagellata</name>
    <dbReference type="NCBI Taxonomy" id="2920385"/>
    <lineage>
        <taxon>Bacteria</taxon>
        <taxon>Pseudomonadati</taxon>
        <taxon>Pseudomonadota</taxon>
        <taxon>Gammaproteobacteria</taxon>
        <taxon>Oceanospirillales</taxon>
        <taxon>Halomonadaceae</taxon>
        <taxon>Halomonas</taxon>
    </lineage>
</organism>
<dbReference type="InterPro" id="IPR012797">
    <property type="entry name" value="CobF"/>
</dbReference>
<dbReference type="InterPro" id="IPR014777">
    <property type="entry name" value="4pyrrole_Mease_sub1"/>
</dbReference>
<dbReference type="PANTHER" id="PTHR43467">
    <property type="entry name" value="COBALT-PRECORRIN-2 C(20)-METHYLTRANSFERASE"/>
    <property type="match status" value="1"/>
</dbReference>
<dbReference type="NCBIfam" id="TIGR02434">
    <property type="entry name" value="CobF"/>
    <property type="match status" value="1"/>
</dbReference>
<evidence type="ECO:0000259" key="6">
    <source>
        <dbReference type="Pfam" id="PF00590"/>
    </source>
</evidence>
<keyword evidence="5" id="KW-0949">S-adenosyl-L-methionine</keyword>
<dbReference type="CDD" id="cd11643">
    <property type="entry name" value="Precorrin-6A-synthase"/>
    <property type="match status" value="1"/>
</dbReference>
<evidence type="ECO:0000256" key="4">
    <source>
        <dbReference type="ARBA" id="ARBA00022679"/>
    </source>
</evidence>
<dbReference type="GO" id="GO:0032259">
    <property type="term" value="P:methylation"/>
    <property type="evidence" value="ECO:0007669"/>
    <property type="project" value="UniProtKB-KW"/>
</dbReference>
<dbReference type="InterPro" id="IPR035996">
    <property type="entry name" value="4pyrrol_Methylase_sf"/>
</dbReference>
<evidence type="ECO:0000256" key="1">
    <source>
        <dbReference type="ARBA" id="ARBA00004953"/>
    </source>
</evidence>
<reference evidence="7 8" key="1">
    <citation type="submission" date="2022-02" db="EMBL/GenBank/DDBJ databases">
        <title>Halomonas fukangensis sp. nov., a halophilic bacterium isolated from a bulk soil of Kalidium foliatum at Fukang.</title>
        <authorList>
            <person name="Huang Y."/>
        </authorList>
    </citation>
    <scope>NUCLEOTIDE SEQUENCE [LARGE SCALE GENOMIC DNA]</scope>
    <source>
        <strain evidence="7 8">EGI 63088</strain>
    </source>
</reference>
<evidence type="ECO:0000256" key="2">
    <source>
        <dbReference type="ARBA" id="ARBA00022573"/>
    </source>
</evidence>
<dbReference type="InterPro" id="IPR014776">
    <property type="entry name" value="4pyrrole_Mease_sub2"/>
</dbReference>
<dbReference type="PANTHER" id="PTHR43467:SF1">
    <property type="entry name" value="PRECORRIN-6A SYNTHASE [DEACETYLATING]"/>
    <property type="match status" value="1"/>
</dbReference>
<proteinExistence type="predicted"/>
<gene>
    <name evidence="7" type="primary">cobF</name>
    <name evidence="7" type="ORF">MKP05_00235</name>
</gene>
<sequence length="276" mass="30189">MIRLSLIGIGTGNPDHVTLAAVRALNEADLILLPRKGDAKSDLVDLRRLLCRNLLDDPSRTRVVEFDLPRRDARADYLGAVDDWHEAIARVWAGLMESHLPQGGRVGMLIWGDPSLYDSSLRIARRLGACMKSAAGRAVEVDLKVEIVPGITSLQVLTAEHRIPLNALAEPVQITTGRRLRERGWPGDAASVAVMLDSGGAFEVLPPGGLYIWWGAYLGMDKQSLLDGWLADVAPSILERRSALREQHGWIMDVYLLARAPLLPSQSNSPIDTAGE</sequence>
<evidence type="ECO:0000256" key="3">
    <source>
        <dbReference type="ARBA" id="ARBA00022603"/>
    </source>
</evidence>
<keyword evidence="4 7" id="KW-0808">Transferase</keyword>
<accession>A0ABS9RNL1</accession>
<evidence type="ECO:0000313" key="8">
    <source>
        <dbReference type="Proteomes" id="UP001202117"/>
    </source>
</evidence>
<evidence type="ECO:0000313" key="7">
    <source>
        <dbReference type="EMBL" id="MCH4561557.1"/>
    </source>
</evidence>
<feature type="domain" description="Tetrapyrrole methylase" evidence="6">
    <location>
        <begin position="4"/>
        <end position="196"/>
    </location>
</feature>
<keyword evidence="8" id="KW-1185">Reference proteome</keyword>
<protein>
    <submittedName>
        <fullName evidence="7">Precorrin-6A synthase (Deacetylating)</fullName>
        <ecNumber evidence="7">2.1.1.152</ecNumber>
    </submittedName>
</protein>
<dbReference type="Gene3D" id="3.30.950.10">
    <property type="entry name" value="Methyltransferase, Cobalt-precorrin-4 Transmethylase, Domain 2"/>
    <property type="match status" value="1"/>
</dbReference>
<evidence type="ECO:0000256" key="5">
    <source>
        <dbReference type="ARBA" id="ARBA00022691"/>
    </source>
</evidence>
<dbReference type="Pfam" id="PF00590">
    <property type="entry name" value="TP_methylase"/>
    <property type="match status" value="1"/>
</dbReference>
<keyword evidence="3 7" id="KW-0489">Methyltransferase</keyword>
<dbReference type="EC" id="2.1.1.152" evidence="7"/>